<dbReference type="CDD" id="cd06225">
    <property type="entry name" value="HAMP"/>
    <property type="match status" value="1"/>
</dbReference>
<dbReference type="GO" id="GO:0016020">
    <property type="term" value="C:membrane"/>
    <property type="evidence" value="ECO:0007669"/>
    <property type="project" value="InterPro"/>
</dbReference>
<evidence type="ECO:0000313" key="4">
    <source>
        <dbReference type="Proteomes" id="UP000006250"/>
    </source>
</evidence>
<dbReference type="InterPro" id="IPR003660">
    <property type="entry name" value="HAMP_dom"/>
</dbReference>
<feature type="transmembrane region" description="Helical" evidence="1">
    <location>
        <begin position="316"/>
        <end position="338"/>
    </location>
</feature>
<name>E1JZ89_SOLFR</name>
<dbReference type="Pfam" id="PF00672">
    <property type="entry name" value="HAMP"/>
    <property type="match status" value="1"/>
</dbReference>
<protein>
    <submittedName>
        <fullName evidence="3">Histidine kinase HAMP region domain protein</fullName>
    </submittedName>
</protein>
<dbReference type="SUPFAM" id="SSF158472">
    <property type="entry name" value="HAMP domain-like"/>
    <property type="match status" value="1"/>
</dbReference>
<keyword evidence="1" id="KW-1133">Transmembrane helix</keyword>
<dbReference type="Gene3D" id="6.10.340.10">
    <property type="match status" value="1"/>
</dbReference>
<dbReference type="GO" id="GO:0016301">
    <property type="term" value="F:kinase activity"/>
    <property type="evidence" value="ECO:0007669"/>
    <property type="project" value="UniProtKB-KW"/>
</dbReference>
<dbReference type="STRING" id="596151.DesfrDRAFT_2938"/>
<dbReference type="RefSeq" id="WP_005995103.1">
    <property type="nucleotide sequence ID" value="NZ_AECZ01000021.1"/>
</dbReference>
<dbReference type="EMBL" id="AECZ01000021">
    <property type="protein sequence ID" value="EFL50372.1"/>
    <property type="molecule type" value="Genomic_DNA"/>
</dbReference>
<dbReference type="SMART" id="SM00304">
    <property type="entry name" value="HAMP"/>
    <property type="match status" value="1"/>
</dbReference>
<keyword evidence="1" id="KW-0472">Membrane</keyword>
<keyword evidence="1" id="KW-0812">Transmembrane</keyword>
<evidence type="ECO:0000259" key="2">
    <source>
        <dbReference type="PROSITE" id="PS50885"/>
    </source>
</evidence>
<organism evidence="3 4">
    <name type="scientific">Solidesulfovibrio fructosivorans JJ]</name>
    <dbReference type="NCBI Taxonomy" id="596151"/>
    <lineage>
        <taxon>Bacteria</taxon>
        <taxon>Pseudomonadati</taxon>
        <taxon>Thermodesulfobacteriota</taxon>
        <taxon>Desulfovibrionia</taxon>
        <taxon>Desulfovibrionales</taxon>
        <taxon>Desulfovibrionaceae</taxon>
        <taxon>Solidesulfovibrio</taxon>
    </lineage>
</organism>
<sequence length="387" mass="40699" precursor="true">MRFPLYPLKIAAAVSVAAVAALLLGLFAVSRLDALSGRFKALETTRLPRADLAVAVERQLLLASQSIRDYALSSDRESLERAKRNLAKAADVLHAAQEAASRPELKDLAAEAGKIGFFLDAYKKAAESSVVANERLSASRARLAEAEAAYDAAVDDYIGQKTAQWDKALAARYPAPDVLRQLASRLKLAQAARRAGRDVAVAAGEARGERDPARLTEAGARFDAAEAALRDARAGSDDEAKRLAPVFAALADYRQAVTAVLADWKALRETGRKILEAEHAALAGAARLGGASLAEVAGEAGGLAGSLNGLRLVLGFAGWGILIFGLAFAVAMGALLGMPVRRCAAFARDLAEGRLTATLSVKSHDEVGGLAASLTEMAHRLGRRLAR</sequence>
<dbReference type="eggNOG" id="COG0840">
    <property type="taxonomic scope" value="Bacteria"/>
</dbReference>
<evidence type="ECO:0000256" key="1">
    <source>
        <dbReference type="SAM" id="Phobius"/>
    </source>
</evidence>
<dbReference type="GO" id="GO:0007165">
    <property type="term" value="P:signal transduction"/>
    <property type="evidence" value="ECO:0007669"/>
    <property type="project" value="InterPro"/>
</dbReference>
<dbReference type="Proteomes" id="UP000006250">
    <property type="component" value="Unassembled WGS sequence"/>
</dbReference>
<accession>E1JZ89</accession>
<gene>
    <name evidence="3" type="ORF">DesfrDRAFT_2938</name>
</gene>
<keyword evidence="3" id="KW-0418">Kinase</keyword>
<proteinExistence type="predicted"/>
<dbReference type="AlphaFoldDB" id="E1JZ89"/>
<feature type="domain" description="HAMP" evidence="2">
    <location>
        <begin position="334"/>
        <end position="386"/>
    </location>
</feature>
<dbReference type="PROSITE" id="PS50885">
    <property type="entry name" value="HAMP"/>
    <property type="match status" value="1"/>
</dbReference>
<dbReference type="OrthoDB" id="5447498at2"/>
<keyword evidence="3" id="KW-0808">Transferase</keyword>
<evidence type="ECO:0000313" key="3">
    <source>
        <dbReference type="EMBL" id="EFL50372.1"/>
    </source>
</evidence>
<comment type="caution">
    <text evidence="3">The sequence shown here is derived from an EMBL/GenBank/DDBJ whole genome shotgun (WGS) entry which is preliminary data.</text>
</comment>
<keyword evidence="4" id="KW-1185">Reference proteome</keyword>
<reference evidence="3 4" key="1">
    <citation type="submission" date="2010-08" db="EMBL/GenBank/DDBJ databases">
        <title>The draft genome of Desulfovibrio fructosovorans JJ.</title>
        <authorList>
            <consortium name="US DOE Joint Genome Institute (JGI-PGF)"/>
            <person name="Lucas S."/>
            <person name="Copeland A."/>
            <person name="Lapidus A."/>
            <person name="Cheng J.-F."/>
            <person name="Bruce D."/>
            <person name="Goodwin L."/>
            <person name="Pitluck S."/>
            <person name="Land M.L."/>
            <person name="Hauser L."/>
            <person name="Chang Y.-J."/>
            <person name="Jeffries C."/>
            <person name="Wall J.D."/>
            <person name="Stahl D.A."/>
            <person name="Arkin A.P."/>
            <person name="Dehal P."/>
            <person name="Stolyar S.M."/>
            <person name="Hazen T.C."/>
            <person name="Woyke T.J."/>
        </authorList>
    </citation>
    <scope>NUCLEOTIDE SEQUENCE [LARGE SCALE GENOMIC DNA]</scope>
    <source>
        <strain evidence="3 4">JJ</strain>
    </source>
</reference>